<gene>
    <name evidence="1" type="ORF">A2U01_0004957</name>
</gene>
<comment type="caution">
    <text evidence="1">The sequence shown here is derived from an EMBL/GenBank/DDBJ whole genome shotgun (WGS) entry which is preliminary data.</text>
</comment>
<accession>A0A392M9L1</accession>
<organism evidence="1 2">
    <name type="scientific">Trifolium medium</name>
    <dbReference type="NCBI Taxonomy" id="97028"/>
    <lineage>
        <taxon>Eukaryota</taxon>
        <taxon>Viridiplantae</taxon>
        <taxon>Streptophyta</taxon>
        <taxon>Embryophyta</taxon>
        <taxon>Tracheophyta</taxon>
        <taxon>Spermatophyta</taxon>
        <taxon>Magnoliopsida</taxon>
        <taxon>eudicotyledons</taxon>
        <taxon>Gunneridae</taxon>
        <taxon>Pentapetalae</taxon>
        <taxon>rosids</taxon>
        <taxon>fabids</taxon>
        <taxon>Fabales</taxon>
        <taxon>Fabaceae</taxon>
        <taxon>Papilionoideae</taxon>
        <taxon>50 kb inversion clade</taxon>
        <taxon>NPAAA clade</taxon>
        <taxon>Hologalegina</taxon>
        <taxon>IRL clade</taxon>
        <taxon>Trifolieae</taxon>
        <taxon>Trifolium</taxon>
    </lineage>
</organism>
<evidence type="ECO:0000313" key="1">
    <source>
        <dbReference type="EMBL" id="MCH84126.1"/>
    </source>
</evidence>
<dbReference type="PANTHER" id="PTHR47723:SF19">
    <property type="entry name" value="POLYNUCLEOTIDYL TRANSFERASE, RIBONUCLEASE H-LIKE SUPERFAMILY PROTEIN"/>
    <property type="match status" value="1"/>
</dbReference>
<dbReference type="InterPro" id="IPR044730">
    <property type="entry name" value="RNase_H-like_dom_plant"/>
</dbReference>
<keyword evidence="2" id="KW-1185">Reference proteome</keyword>
<dbReference type="CDD" id="cd06222">
    <property type="entry name" value="RNase_H_like"/>
    <property type="match status" value="1"/>
</dbReference>
<dbReference type="PANTHER" id="PTHR47723">
    <property type="entry name" value="OS05G0353850 PROTEIN"/>
    <property type="match status" value="1"/>
</dbReference>
<sequence>MSEFAIFKAFNVNIHPPKAPTITEVLWQPPFSIWIKCNIDGAAKGYPGFAACGGLYRNKYGDFIGGFADNLGIASSIYAEGAIHAIEIAVGLIFGLKLTPS</sequence>
<dbReference type="EMBL" id="LXQA010006305">
    <property type="protein sequence ID" value="MCH84126.1"/>
    <property type="molecule type" value="Genomic_DNA"/>
</dbReference>
<dbReference type="InterPro" id="IPR053151">
    <property type="entry name" value="RNase_H-like"/>
</dbReference>
<dbReference type="Proteomes" id="UP000265520">
    <property type="component" value="Unassembled WGS sequence"/>
</dbReference>
<evidence type="ECO:0000313" key="2">
    <source>
        <dbReference type="Proteomes" id="UP000265520"/>
    </source>
</evidence>
<reference evidence="1 2" key="1">
    <citation type="journal article" date="2018" name="Front. Plant Sci.">
        <title>Red Clover (Trifolium pratense) and Zigzag Clover (T. medium) - A Picture of Genomic Similarities and Differences.</title>
        <authorList>
            <person name="Dluhosova J."/>
            <person name="Istvanek J."/>
            <person name="Nedelnik J."/>
            <person name="Repkova J."/>
        </authorList>
    </citation>
    <scope>NUCLEOTIDE SEQUENCE [LARGE SCALE GENOMIC DNA]</scope>
    <source>
        <strain evidence="2">cv. 10/8</strain>
        <tissue evidence="1">Leaf</tissue>
    </source>
</reference>
<name>A0A392M9L1_9FABA</name>
<protein>
    <submittedName>
        <fullName evidence="1">Ribonuclease H protein</fullName>
    </submittedName>
</protein>
<proteinExistence type="predicted"/>
<dbReference type="AlphaFoldDB" id="A0A392M9L1"/>